<dbReference type="GO" id="GO:0045944">
    <property type="term" value="P:positive regulation of transcription by RNA polymerase II"/>
    <property type="evidence" value="ECO:0007669"/>
    <property type="project" value="TreeGrafter"/>
</dbReference>
<keyword evidence="2" id="KW-0805">Transcription regulation</keyword>
<feature type="compositionally biased region" description="Polar residues" evidence="6">
    <location>
        <begin position="93"/>
        <end position="105"/>
    </location>
</feature>
<dbReference type="InterPro" id="IPR007219">
    <property type="entry name" value="XnlR_reg_dom"/>
</dbReference>
<dbReference type="SMART" id="SM00906">
    <property type="entry name" value="Fungal_trans"/>
    <property type="match status" value="1"/>
</dbReference>
<dbReference type="InterPro" id="IPR051711">
    <property type="entry name" value="Stress_Response_Reg"/>
</dbReference>
<dbReference type="GO" id="GO:0043565">
    <property type="term" value="F:sequence-specific DNA binding"/>
    <property type="evidence" value="ECO:0007669"/>
    <property type="project" value="TreeGrafter"/>
</dbReference>
<dbReference type="GO" id="GO:0008270">
    <property type="term" value="F:zinc ion binding"/>
    <property type="evidence" value="ECO:0007669"/>
    <property type="project" value="InterPro"/>
</dbReference>
<evidence type="ECO:0000256" key="5">
    <source>
        <dbReference type="ARBA" id="ARBA00023242"/>
    </source>
</evidence>
<keyword evidence="9" id="KW-1185">Reference proteome</keyword>
<dbReference type="Proteomes" id="UP000053475">
    <property type="component" value="Unassembled WGS sequence"/>
</dbReference>
<evidence type="ECO:0000256" key="6">
    <source>
        <dbReference type="SAM" id="MobiDB-lite"/>
    </source>
</evidence>
<keyword evidence="4" id="KW-0804">Transcription</keyword>
<dbReference type="Pfam" id="PF04082">
    <property type="entry name" value="Fungal_trans"/>
    <property type="match status" value="1"/>
</dbReference>
<feature type="compositionally biased region" description="Basic and acidic residues" evidence="6">
    <location>
        <begin position="19"/>
        <end position="34"/>
    </location>
</feature>
<keyword evidence="5" id="KW-0539">Nucleus</keyword>
<protein>
    <recommendedName>
        <fullName evidence="7">Xylanolytic transcriptional activator regulatory domain-containing protein</fullName>
    </recommendedName>
</protein>
<evidence type="ECO:0000256" key="2">
    <source>
        <dbReference type="ARBA" id="ARBA00023015"/>
    </source>
</evidence>
<gene>
    <name evidence="8" type="ORF">HK57_00385</name>
</gene>
<dbReference type="PANTHER" id="PTHR47540">
    <property type="entry name" value="THIAMINE REPRESSIBLE GENES REGULATORY PROTEIN THI5"/>
    <property type="match status" value="1"/>
</dbReference>
<organism evidence="8 9">
    <name type="scientific">Aspergillus ustus</name>
    <dbReference type="NCBI Taxonomy" id="40382"/>
    <lineage>
        <taxon>Eukaryota</taxon>
        <taxon>Fungi</taxon>
        <taxon>Dikarya</taxon>
        <taxon>Ascomycota</taxon>
        <taxon>Pezizomycotina</taxon>
        <taxon>Eurotiomycetes</taxon>
        <taxon>Eurotiomycetidae</taxon>
        <taxon>Eurotiales</taxon>
        <taxon>Aspergillaceae</taxon>
        <taxon>Aspergillus</taxon>
        <taxon>Aspergillus subgen. Nidulantes</taxon>
    </lineage>
</organism>
<dbReference type="EMBL" id="JOMC01000033">
    <property type="protein sequence ID" value="KIA75858.1"/>
    <property type="molecule type" value="Genomic_DNA"/>
</dbReference>
<feature type="domain" description="Xylanolytic transcriptional activator regulatory" evidence="7">
    <location>
        <begin position="295"/>
        <end position="369"/>
    </location>
</feature>
<comment type="caution">
    <text evidence="8">The sequence shown here is derived from an EMBL/GenBank/DDBJ whole genome shotgun (WGS) entry which is preliminary data.</text>
</comment>
<dbReference type="GO" id="GO:0005634">
    <property type="term" value="C:nucleus"/>
    <property type="evidence" value="ECO:0007669"/>
    <property type="project" value="UniProtKB-SubCell"/>
</dbReference>
<comment type="subcellular location">
    <subcellularLocation>
        <location evidence="1">Nucleus</location>
    </subcellularLocation>
</comment>
<feature type="region of interest" description="Disordered" evidence="6">
    <location>
        <begin position="17"/>
        <end position="39"/>
    </location>
</feature>
<keyword evidence="3" id="KW-0238">DNA-binding</keyword>
<proteinExistence type="predicted"/>
<evidence type="ECO:0000313" key="8">
    <source>
        <dbReference type="EMBL" id="KIA75858.1"/>
    </source>
</evidence>
<sequence length="733" mass="81481">MQIPPFSICFHDQVMQAQDSRHGPQRLEGRRDSSRGTLSKKRAIAYVVRDRKVRVDESYLEQLIRDSEELRRSKLSSPSTSVAQGAEAPPVSTPHTDPATTSPDTRNPIMNERAWFEAHHESSLPIFVSEVSCTAFATRLCQYLAADSSSKLATHMPRMKYTDECTLNQLSQAETPWPSLARSRLLVNTALGHANPQFHLTLRKRTVDCLDHIYKTEAFEDPVLVCKYFALFALGEVCSISSSRSNDAAVVPGMAYYARAISLIHVLPERPSMAHIEALVILSLYSQFLNRWHSAYTMIGTALRLGLAMGLNHNIPREQCPDPIVRENRIRLWWNIYIFDRFWALKLGLPVQVDDSDIQVDLPHDLHDVEGYSDEFVDAAYQVTVIELARISSNIMRSIYSRRAFEESFLQREQKILIELQQWLTRLPGRFRLHAGGQNPKFTTFIHLQFNYCVILAIRPILLSMISQTGITAPSNSNSNPKPKTAPSTSPGLTALCEACIHSARHTMSLCAEEWTRGSLPIFGYAFAQYIFTSALVLLISSLLPAPLGTVESAEDCEYVKTASEMLSYLVVSGNPVADDLYIHLQRVQAYLHDNSSSSTDNEHASSLPAKPGDGGQTTVSSQQVSVPLSRASGSGTTTQHHALDSNILESPHAVYPTTTPSGPIDFVPVSPCFIAAEEVGHVPPYQAMMQDFLGQSVSGIDVLGDTLEFPEQFTDPWLGYPLWDSGTGDDII</sequence>
<dbReference type="CDD" id="cd12148">
    <property type="entry name" value="fungal_TF_MHR"/>
    <property type="match status" value="1"/>
</dbReference>
<name>A0A0C1E6U8_ASPUT</name>
<dbReference type="GO" id="GO:0006351">
    <property type="term" value="P:DNA-templated transcription"/>
    <property type="evidence" value="ECO:0007669"/>
    <property type="project" value="InterPro"/>
</dbReference>
<reference evidence="8 9" key="1">
    <citation type="submission" date="2014-11" db="EMBL/GenBank/DDBJ databases">
        <title>Genomics derived discovery of secondary metabolites biosynthetic gene clusters in Aspergillus ustus.</title>
        <authorList>
            <person name="Pi B."/>
            <person name="Dai F."/>
            <person name="Song X."/>
            <person name="Zhu C."/>
            <person name="Li H."/>
            <person name="Yu D."/>
        </authorList>
    </citation>
    <scope>NUCLEOTIDE SEQUENCE [LARGE SCALE GENOMIC DNA]</scope>
    <source>
        <strain evidence="8 9">3.3904</strain>
    </source>
</reference>
<feature type="region of interest" description="Disordered" evidence="6">
    <location>
        <begin position="595"/>
        <end position="641"/>
    </location>
</feature>
<feature type="compositionally biased region" description="Polar residues" evidence="6">
    <location>
        <begin position="617"/>
        <end position="641"/>
    </location>
</feature>
<accession>A0A0C1E6U8</accession>
<evidence type="ECO:0000313" key="9">
    <source>
        <dbReference type="Proteomes" id="UP000053475"/>
    </source>
</evidence>
<dbReference type="PANTHER" id="PTHR47540:SF6">
    <property type="entry name" value="ZN(II)2CYS6 TRANSCRIPTION FACTOR (EUROFUNG)"/>
    <property type="match status" value="1"/>
</dbReference>
<evidence type="ECO:0000256" key="1">
    <source>
        <dbReference type="ARBA" id="ARBA00004123"/>
    </source>
</evidence>
<evidence type="ECO:0000259" key="7">
    <source>
        <dbReference type="SMART" id="SM00906"/>
    </source>
</evidence>
<evidence type="ECO:0000256" key="3">
    <source>
        <dbReference type="ARBA" id="ARBA00023125"/>
    </source>
</evidence>
<feature type="region of interest" description="Disordered" evidence="6">
    <location>
        <begin position="70"/>
        <end position="107"/>
    </location>
</feature>
<evidence type="ECO:0000256" key="4">
    <source>
        <dbReference type="ARBA" id="ARBA00023163"/>
    </source>
</evidence>
<dbReference type="AlphaFoldDB" id="A0A0C1E6U8"/>